<evidence type="ECO:0000256" key="1">
    <source>
        <dbReference type="SAM" id="MobiDB-lite"/>
    </source>
</evidence>
<proteinExistence type="predicted"/>
<dbReference type="EMBL" id="QJNS01000028">
    <property type="protein sequence ID" value="RYO92412.1"/>
    <property type="molecule type" value="Genomic_DNA"/>
</dbReference>
<evidence type="ECO:0000313" key="3">
    <source>
        <dbReference type="Proteomes" id="UP000294003"/>
    </source>
</evidence>
<sequence>MRQKRRIDEANEQSRKRPTVRRTYNKESKTRPSTGPDEGPDESDVHQRLAGLHITAANLPFLVGTLKYAQMIGNEEYEIRIPFHCLGTFHRAAWGVKDSAKSILVRLRAFRRGDIDYVGFCVHLPPNDREFEYHHNYCTTDGPWKDFVVCNSDPNFLTDVPSRKIHKFLRLRQKGWSAREICDSITELANSDPTRSCIISVIDSFPPISTGMTISKLLELRDFGKEREALLSWLSSEFDGTLVTGPESANVSKMPGLRQFILLNTNIQRQTAFENELKGSGIKSGSPAFHGTPPENLFTILQHGLRRSQNLSTVFYSNDASYSTLYIFGRGHPQRSALGSWKNSAFKGAIALLGVEVASTTIRFRGLEHDTYQDRVMVRYVFLLAPGIFKNHNPFMGHMRINHFKDNMPTHRAEHRKRLLSGIIYSRVKRNTVLVPVGGFKGFASPPTVNHSAL</sequence>
<keyword evidence="3" id="KW-1185">Reference proteome</keyword>
<feature type="region of interest" description="Disordered" evidence="1">
    <location>
        <begin position="1"/>
        <end position="44"/>
    </location>
</feature>
<dbReference type="Proteomes" id="UP000294003">
    <property type="component" value="Unassembled WGS sequence"/>
</dbReference>
<dbReference type="SUPFAM" id="SSF56399">
    <property type="entry name" value="ADP-ribosylation"/>
    <property type="match status" value="1"/>
</dbReference>
<reference evidence="2 3" key="1">
    <citation type="submission" date="2018-06" db="EMBL/GenBank/DDBJ databases">
        <title>Complete Genomes of Monosporascus.</title>
        <authorList>
            <person name="Robinson A.J."/>
            <person name="Natvig D.O."/>
        </authorList>
    </citation>
    <scope>NUCLEOTIDE SEQUENCE [LARGE SCALE GENOMIC DNA]</scope>
    <source>
        <strain evidence="2 3">CBS 609.92</strain>
    </source>
</reference>
<feature type="compositionally biased region" description="Basic and acidic residues" evidence="1">
    <location>
        <begin position="1"/>
        <end position="15"/>
    </location>
</feature>
<organism evidence="2 3">
    <name type="scientific">Monosporascus cannonballus</name>
    <dbReference type="NCBI Taxonomy" id="155416"/>
    <lineage>
        <taxon>Eukaryota</taxon>
        <taxon>Fungi</taxon>
        <taxon>Dikarya</taxon>
        <taxon>Ascomycota</taxon>
        <taxon>Pezizomycotina</taxon>
        <taxon>Sordariomycetes</taxon>
        <taxon>Xylariomycetidae</taxon>
        <taxon>Xylariales</taxon>
        <taxon>Xylariales incertae sedis</taxon>
        <taxon>Monosporascus</taxon>
    </lineage>
</organism>
<accession>A0ABY0HH17</accession>
<protein>
    <submittedName>
        <fullName evidence="2">Uncharacterized protein</fullName>
    </submittedName>
</protein>
<gene>
    <name evidence="2" type="ORF">DL762_001692</name>
</gene>
<evidence type="ECO:0000313" key="2">
    <source>
        <dbReference type="EMBL" id="RYO92412.1"/>
    </source>
</evidence>
<comment type="caution">
    <text evidence="2">The sequence shown here is derived from an EMBL/GenBank/DDBJ whole genome shotgun (WGS) entry which is preliminary data.</text>
</comment>
<name>A0ABY0HH17_9PEZI</name>